<proteinExistence type="predicted"/>
<protein>
    <submittedName>
        <fullName evidence="2">DUF3710 domain-containing protein</fullName>
    </submittedName>
</protein>
<gene>
    <name evidence="2" type="ORF">FGL95_03280</name>
</gene>
<feature type="region of interest" description="Disordered" evidence="1">
    <location>
        <begin position="219"/>
        <end position="255"/>
    </location>
</feature>
<dbReference type="RefSeq" id="WP_169584740.1">
    <property type="nucleotide sequence ID" value="NZ_VCQU01000001.1"/>
</dbReference>
<feature type="compositionally biased region" description="Low complexity" evidence="1">
    <location>
        <begin position="219"/>
        <end position="232"/>
    </location>
</feature>
<name>A0A848K8T3_9NOCA</name>
<sequence length="255" mass="26725">MFGKRKKQAESAEAPDTTEDAATSELGSGSGPYDIDDVAEQLETQSEGRLDLGSVVVPMPAGGQLQVEMSPDGSPQGVHLVTDHGRITIAAYAAPKSPGQWREVIGELTTALRADNVTSVTIETGPWGRELVATNPAADLRFIGVDGYRWMVRLVATGPAGSVVEGSPLVEAARAALRETVVRRGTDPHPVRTPLPIALPKELADQLVAAHQQQLAAQQAAETAAATPVQPQAAPPPVRKARRGAEGSAMQQLGK</sequence>
<comment type="caution">
    <text evidence="2">The sequence shown here is derived from an EMBL/GenBank/DDBJ whole genome shotgun (WGS) entry which is preliminary data.</text>
</comment>
<dbReference type="Proteomes" id="UP000535543">
    <property type="component" value="Unassembled WGS sequence"/>
</dbReference>
<accession>A0A848K8T3</accession>
<evidence type="ECO:0000313" key="2">
    <source>
        <dbReference type="EMBL" id="NMN94056.1"/>
    </source>
</evidence>
<dbReference type="Pfam" id="PF12502">
    <property type="entry name" value="DUF3710"/>
    <property type="match status" value="1"/>
</dbReference>
<feature type="region of interest" description="Disordered" evidence="1">
    <location>
        <begin position="1"/>
        <end position="35"/>
    </location>
</feature>
<organism evidence="2 3">
    <name type="scientific">Antrihabitans stalactiti</name>
    <dbReference type="NCBI Taxonomy" id="2584121"/>
    <lineage>
        <taxon>Bacteria</taxon>
        <taxon>Bacillati</taxon>
        <taxon>Actinomycetota</taxon>
        <taxon>Actinomycetes</taxon>
        <taxon>Mycobacteriales</taxon>
        <taxon>Nocardiaceae</taxon>
        <taxon>Antrihabitans</taxon>
    </lineage>
</organism>
<reference evidence="2 3" key="1">
    <citation type="submission" date="2019-05" db="EMBL/GenBank/DDBJ databases">
        <authorList>
            <person name="Lee S.D."/>
        </authorList>
    </citation>
    <scope>NUCLEOTIDE SEQUENCE [LARGE SCALE GENOMIC DNA]</scope>
    <source>
        <strain evidence="2 3">YC2-7</strain>
    </source>
</reference>
<keyword evidence="3" id="KW-1185">Reference proteome</keyword>
<evidence type="ECO:0000313" key="3">
    <source>
        <dbReference type="Proteomes" id="UP000535543"/>
    </source>
</evidence>
<dbReference type="EMBL" id="VCQU01000001">
    <property type="protein sequence ID" value="NMN94056.1"/>
    <property type="molecule type" value="Genomic_DNA"/>
</dbReference>
<evidence type="ECO:0000256" key="1">
    <source>
        <dbReference type="SAM" id="MobiDB-lite"/>
    </source>
</evidence>
<dbReference type="AlphaFoldDB" id="A0A848K8T3"/>
<reference evidence="2 3" key="2">
    <citation type="submission" date="2020-06" db="EMBL/GenBank/DDBJ databases">
        <title>Antribacter stalactiti gen. nov., sp. nov., a new member of the family Nacardiaceae isolated from a cave.</title>
        <authorList>
            <person name="Kim I.S."/>
        </authorList>
    </citation>
    <scope>NUCLEOTIDE SEQUENCE [LARGE SCALE GENOMIC DNA]</scope>
    <source>
        <strain evidence="2 3">YC2-7</strain>
    </source>
</reference>
<dbReference type="InterPro" id="IPR022183">
    <property type="entry name" value="DUF3710"/>
</dbReference>
<feature type="compositionally biased region" description="Low complexity" evidence="1">
    <location>
        <begin position="11"/>
        <end position="25"/>
    </location>
</feature>